<organism evidence="2 3">
    <name type="scientific">Glaciecola petra</name>
    <dbReference type="NCBI Taxonomy" id="3075602"/>
    <lineage>
        <taxon>Bacteria</taxon>
        <taxon>Pseudomonadati</taxon>
        <taxon>Pseudomonadota</taxon>
        <taxon>Gammaproteobacteria</taxon>
        <taxon>Alteromonadales</taxon>
        <taxon>Alteromonadaceae</taxon>
        <taxon>Glaciecola</taxon>
    </lineage>
</organism>
<keyword evidence="1" id="KW-1133">Transmembrane helix</keyword>
<gene>
    <name evidence="2" type="ORF">RM552_08205</name>
</gene>
<reference evidence="2 3" key="1">
    <citation type="submission" date="2023-09" db="EMBL/GenBank/DDBJ databases">
        <authorList>
            <person name="Rey-Velasco X."/>
        </authorList>
    </citation>
    <scope>NUCLEOTIDE SEQUENCE [LARGE SCALE GENOMIC DNA]</scope>
    <source>
        <strain evidence="2 3">P117</strain>
    </source>
</reference>
<dbReference type="InterPro" id="IPR022134">
    <property type="entry name" value="DUF3667"/>
</dbReference>
<comment type="caution">
    <text evidence="2">The sequence shown here is derived from an EMBL/GenBank/DDBJ whole genome shotgun (WGS) entry which is preliminary data.</text>
</comment>
<accession>A0ABU2ZS09</accession>
<feature type="transmembrane region" description="Helical" evidence="1">
    <location>
        <begin position="46"/>
        <end position="62"/>
    </location>
</feature>
<sequence length="246" mass="28531">MLGELTEDIFTIDSKFYTSISALFLKPGYLTTEFVSGRRVSILPPVRMYLVVSIVFFLIFQIEAPDVSDKNVYIGNILIGREAPDPNLGNFKITDEGNIKWFSELIADRKEELQQSNSQIVINKMFNVLEKTLPNALLLFLPLFAFVLKGLYLFKRVLYFDHLLFVLHFQTWLMCWIMLTYGMVLISPWWAFLTVLIPVYLAKAQKKTYQQSYWLVVPKTFLIFLVYGLILVFLGASSLFFSMIII</sequence>
<keyword evidence="1" id="KW-0472">Membrane</keyword>
<name>A0ABU2ZS09_9ALTE</name>
<keyword evidence="1" id="KW-0812">Transmembrane</keyword>
<evidence type="ECO:0000313" key="2">
    <source>
        <dbReference type="EMBL" id="MDT0594818.1"/>
    </source>
</evidence>
<dbReference type="Pfam" id="PF12412">
    <property type="entry name" value="DUF3667"/>
    <property type="match status" value="1"/>
</dbReference>
<feature type="transmembrane region" description="Helical" evidence="1">
    <location>
        <begin position="136"/>
        <end position="154"/>
    </location>
</feature>
<dbReference type="RefSeq" id="WP_311368342.1">
    <property type="nucleotide sequence ID" value="NZ_JAVRHX010000002.1"/>
</dbReference>
<feature type="transmembrane region" description="Helical" evidence="1">
    <location>
        <begin position="175"/>
        <end position="201"/>
    </location>
</feature>
<evidence type="ECO:0000256" key="1">
    <source>
        <dbReference type="SAM" id="Phobius"/>
    </source>
</evidence>
<keyword evidence="3" id="KW-1185">Reference proteome</keyword>
<dbReference type="EMBL" id="JAVRHX010000002">
    <property type="protein sequence ID" value="MDT0594818.1"/>
    <property type="molecule type" value="Genomic_DNA"/>
</dbReference>
<dbReference type="Proteomes" id="UP001253545">
    <property type="component" value="Unassembled WGS sequence"/>
</dbReference>
<protein>
    <submittedName>
        <fullName evidence="2">DUF3667 domain-containing protein</fullName>
    </submittedName>
</protein>
<feature type="transmembrane region" description="Helical" evidence="1">
    <location>
        <begin position="221"/>
        <end position="245"/>
    </location>
</feature>
<evidence type="ECO:0000313" key="3">
    <source>
        <dbReference type="Proteomes" id="UP001253545"/>
    </source>
</evidence>
<proteinExistence type="predicted"/>